<accession>A0ABY5QUM3</accession>
<evidence type="ECO:0000313" key="1">
    <source>
        <dbReference type="EMBL" id="UVC14733.1"/>
    </source>
</evidence>
<keyword evidence="2" id="KW-1185">Reference proteome</keyword>
<sequence>MSGHTLSCGCFKRDALIERQTVDGLSRDARYSILQNAIGRCFDTENPRYANYGGRGITVCDRWRFGEAGRTGAECFCDDMGERPTAGHSLDREDNDGPYSPSNCRWATRTEQQRNTRSNAVFLYSGALRSLVEISELCGINYQTLATRLRRGWSPSRAFSTPANR</sequence>
<name>A0ABY5QUM3_9HYPH</name>
<dbReference type="EMBL" id="CP062229">
    <property type="protein sequence ID" value="UVC14733.1"/>
    <property type="molecule type" value="Genomic_DNA"/>
</dbReference>
<gene>
    <name evidence="1" type="ORF">IHQ72_29650</name>
</gene>
<dbReference type="Proteomes" id="UP001058098">
    <property type="component" value="Chromosome"/>
</dbReference>
<proteinExistence type="predicted"/>
<reference evidence="1" key="1">
    <citation type="submission" date="2020-09" db="EMBL/GenBank/DDBJ databases">
        <title>Rhizobia associated with sainfoin plants.</title>
        <authorList>
            <person name="Asharfi S."/>
            <person name="Kuzmanovic N."/>
            <person name="Bunk B."/>
            <person name="Sproeer C."/>
            <person name="Becker M."/>
            <person name="Thuenen T."/>
        </authorList>
    </citation>
    <scope>NUCLEOTIDE SEQUENCE</scope>
    <source>
        <strain evidence="1">OM4</strain>
    </source>
</reference>
<organism evidence="1 2">
    <name type="scientific">Mesorhizobium onobrychidis</name>
    <dbReference type="NCBI Taxonomy" id="2775404"/>
    <lineage>
        <taxon>Bacteria</taxon>
        <taxon>Pseudomonadati</taxon>
        <taxon>Pseudomonadota</taxon>
        <taxon>Alphaproteobacteria</taxon>
        <taxon>Hyphomicrobiales</taxon>
        <taxon>Phyllobacteriaceae</taxon>
        <taxon>Mesorhizobium</taxon>
    </lineage>
</organism>
<protein>
    <recommendedName>
        <fullName evidence="3">HNH endonuclease</fullName>
    </recommendedName>
</protein>
<dbReference type="RefSeq" id="WP_258119140.1">
    <property type="nucleotide sequence ID" value="NZ_CP062229.1"/>
</dbReference>
<evidence type="ECO:0000313" key="2">
    <source>
        <dbReference type="Proteomes" id="UP001058098"/>
    </source>
</evidence>
<evidence type="ECO:0008006" key="3">
    <source>
        <dbReference type="Google" id="ProtNLM"/>
    </source>
</evidence>